<proteinExistence type="predicted"/>
<protein>
    <recommendedName>
        <fullName evidence="5">Chondroitin proteoglycan 4 domain-containing protein</fullName>
    </recommendedName>
</protein>
<evidence type="ECO:0000313" key="4">
    <source>
        <dbReference type="Proteomes" id="UP001303046"/>
    </source>
</evidence>
<feature type="region of interest" description="Disordered" evidence="1">
    <location>
        <begin position="32"/>
        <end position="63"/>
    </location>
</feature>
<feature type="chain" id="PRO_5046419899" description="Chondroitin proteoglycan 4 domain-containing protein" evidence="2">
    <location>
        <begin position="17"/>
        <end position="321"/>
    </location>
</feature>
<accession>A0ABR1CLQ6</accession>
<organism evidence="3 4">
    <name type="scientific">Necator americanus</name>
    <name type="common">Human hookworm</name>
    <dbReference type="NCBI Taxonomy" id="51031"/>
    <lineage>
        <taxon>Eukaryota</taxon>
        <taxon>Metazoa</taxon>
        <taxon>Ecdysozoa</taxon>
        <taxon>Nematoda</taxon>
        <taxon>Chromadorea</taxon>
        <taxon>Rhabditida</taxon>
        <taxon>Rhabditina</taxon>
        <taxon>Rhabditomorpha</taxon>
        <taxon>Strongyloidea</taxon>
        <taxon>Ancylostomatidae</taxon>
        <taxon>Bunostominae</taxon>
        <taxon>Necator</taxon>
    </lineage>
</organism>
<dbReference type="Proteomes" id="UP001303046">
    <property type="component" value="Unassembled WGS sequence"/>
</dbReference>
<feature type="signal peptide" evidence="2">
    <location>
        <begin position="1"/>
        <end position="16"/>
    </location>
</feature>
<comment type="caution">
    <text evidence="3">The sequence shown here is derived from an EMBL/GenBank/DDBJ whole genome shotgun (WGS) entry which is preliminary data.</text>
</comment>
<feature type="compositionally biased region" description="Basic and acidic residues" evidence="1">
    <location>
        <begin position="219"/>
        <end position="233"/>
    </location>
</feature>
<gene>
    <name evidence="3" type="primary">Necator_chrII.g8364</name>
    <name evidence="3" type="ORF">RB195_020570</name>
</gene>
<keyword evidence="4" id="KW-1185">Reference proteome</keyword>
<name>A0ABR1CLQ6_NECAM</name>
<evidence type="ECO:0008006" key="5">
    <source>
        <dbReference type="Google" id="ProtNLM"/>
    </source>
</evidence>
<feature type="region of interest" description="Disordered" evidence="1">
    <location>
        <begin position="130"/>
        <end position="152"/>
    </location>
</feature>
<keyword evidence="2" id="KW-0732">Signal</keyword>
<sequence>MKVLLTLLLFLPFCYSYAGLIRTHRHLKKKENPVAPSVRTMTTTSTIDEPEENSHTNKRKVRDVGRLEDLKSLGTDEGDLYEFEEIPKRAAAKPSNKRYFDLEEKYGEEMSKQNSNDGDYDYDYDETVNKNKEVRKPQEKTHESSKDDPNYNVVIGFGLEDKGLKEMLKDTIAALMKYVDNQDGNNDGGALPDKKDDGLPDDKNDGSPDTNDFGTFRTPDFDRTTQEPNEEKKTTTLIGGDKEWIRHPCGTNHQILITDLAKFRGCPEATAFFAKVCTPFYLCLADDIIKRKDCEEMICEQYVAMSVKMSTECFKHFYDCE</sequence>
<evidence type="ECO:0000256" key="1">
    <source>
        <dbReference type="SAM" id="MobiDB-lite"/>
    </source>
</evidence>
<reference evidence="3 4" key="1">
    <citation type="submission" date="2023-08" db="EMBL/GenBank/DDBJ databases">
        <title>A Necator americanus chromosomal reference genome.</title>
        <authorList>
            <person name="Ilik V."/>
            <person name="Petrzelkova K.J."/>
            <person name="Pardy F."/>
            <person name="Fuh T."/>
            <person name="Niatou-Singa F.S."/>
            <person name="Gouil Q."/>
            <person name="Baker L."/>
            <person name="Ritchie M.E."/>
            <person name="Jex A.R."/>
            <person name="Gazzola D."/>
            <person name="Li H."/>
            <person name="Toshio Fujiwara R."/>
            <person name="Zhan B."/>
            <person name="Aroian R.V."/>
            <person name="Pafco B."/>
            <person name="Schwarz E.M."/>
        </authorList>
    </citation>
    <scope>NUCLEOTIDE SEQUENCE [LARGE SCALE GENOMIC DNA]</scope>
    <source>
        <strain evidence="3 4">Aroian</strain>
        <tissue evidence="3">Whole animal</tissue>
    </source>
</reference>
<feature type="compositionally biased region" description="Basic and acidic residues" evidence="1">
    <location>
        <begin position="192"/>
        <end position="206"/>
    </location>
</feature>
<feature type="region of interest" description="Disordered" evidence="1">
    <location>
        <begin position="180"/>
        <end position="233"/>
    </location>
</feature>
<feature type="compositionally biased region" description="Basic and acidic residues" evidence="1">
    <location>
        <begin position="130"/>
        <end position="149"/>
    </location>
</feature>
<evidence type="ECO:0000256" key="2">
    <source>
        <dbReference type="SAM" id="SignalP"/>
    </source>
</evidence>
<dbReference type="EMBL" id="JAVFWL010000002">
    <property type="protein sequence ID" value="KAK6738543.1"/>
    <property type="molecule type" value="Genomic_DNA"/>
</dbReference>
<evidence type="ECO:0000313" key="3">
    <source>
        <dbReference type="EMBL" id="KAK6738543.1"/>
    </source>
</evidence>